<organism evidence="6 7">
    <name type="scientific">Fistulifera solaris</name>
    <name type="common">Oleaginous diatom</name>
    <dbReference type="NCBI Taxonomy" id="1519565"/>
    <lineage>
        <taxon>Eukaryota</taxon>
        <taxon>Sar</taxon>
        <taxon>Stramenopiles</taxon>
        <taxon>Ochrophyta</taxon>
        <taxon>Bacillariophyta</taxon>
        <taxon>Bacillariophyceae</taxon>
        <taxon>Bacillariophycidae</taxon>
        <taxon>Naviculales</taxon>
        <taxon>Naviculaceae</taxon>
        <taxon>Fistulifera</taxon>
    </lineage>
</organism>
<feature type="compositionally biased region" description="Basic and acidic residues" evidence="3">
    <location>
        <begin position="700"/>
        <end position="711"/>
    </location>
</feature>
<feature type="region of interest" description="Disordered" evidence="3">
    <location>
        <begin position="507"/>
        <end position="537"/>
    </location>
</feature>
<feature type="region of interest" description="Disordered" evidence="3">
    <location>
        <begin position="689"/>
        <end position="711"/>
    </location>
</feature>
<dbReference type="PANTHER" id="PTHR45614">
    <property type="entry name" value="MYB PROTEIN-RELATED"/>
    <property type="match status" value="1"/>
</dbReference>
<dbReference type="Gene3D" id="1.10.10.60">
    <property type="entry name" value="Homeodomain-like"/>
    <property type="match status" value="3"/>
</dbReference>
<dbReference type="GO" id="GO:0000978">
    <property type="term" value="F:RNA polymerase II cis-regulatory region sequence-specific DNA binding"/>
    <property type="evidence" value="ECO:0007669"/>
    <property type="project" value="TreeGrafter"/>
</dbReference>
<dbReference type="Proteomes" id="UP000198406">
    <property type="component" value="Unassembled WGS sequence"/>
</dbReference>
<feature type="domain" description="HTH myb-type" evidence="5">
    <location>
        <begin position="246"/>
        <end position="294"/>
    </location>
</feature>
<dbReference type="InParanoid" id="A0A1Z5KMD8"/>
<dbReference type="GO" id="GO:0000981">
    <property type="term" value="F:DNA-binding transcription factor activity, RNA polymerase II-specific"/>
    <property type="evidence" value="ECO:0007669"/>
    <property type="project" value="TreeGrafter"/>
</dbReference>
<evidence type="ECO:0000256" key="1">
    <source>
        <dbReference type="ARBA" id="ARBA00022737"/>
    </source>
</evidence>
<dbReference type="OrthoDB" id="2143914at2759"/>
<dbReference type="CDD" id="cd00167">
    <property type="entry name" value="SANT"/>
    <property type="match status" value="3"/>
</dbReference>
<feature type="domain" description="Myb-like" evidence="4">
    <location>
        <begin position="292"/>
        <end position="343"/>
    </location>
</feature>
<reference evidence="6 7" key="1">
    <citation type="journal article" date="2015" name="Plant Cell">
        <title>Oil accumulation by the oleaginous diatom Fistulifera solaris as revealed by the genome and transcriptome.</title>
        <authorList>
            <person name="Tanaka T."/>
            <person name="Maeda Y."/>
            <person name="Veluchamy A."/>
            <person name="Tanaka M."/>
            <person name="Abida H."/>
            <person name="Marechal E."/>
            <person name="Bowler C."/>
            <person name="Muto M."/>
            <person name="Sunaga Y."/>
            <person name="Tanaka M."/>
            <person name="Yoshino T."/>
            <person name="Taniguchi T."/>
            <person name="Fukuda Y."/>
            <person name="Nemoto M."/>
            <person name="Matsumoto M."/>
            <person name="Wong P.S."/>
            <person name="Aburatani S."/>
            <person name="Fujibuchi W."/>
        </authorList>
    </citation>
    <scope>NUCLEOTIDE SEQUENCE [LARGE SCALE GENOMIC DNA]</scope>
    <source>
        <strain evidence="6 7">JPCC DA0580</strain>
    </source>
</reference>
<name>A0A1Z5KMD8_FISSO</name>
<accession>A0A1Z5KMD8</accession>
<dbReference type="InterPro" id="IPR009057">
    <property type="entry name" value="Homeodomain-like_sf"/>
</dbReference>
<keyword evidence="2" id="KW-0238">DNA-binding</keyword>
<keyword evidence="7" id="KW-1185">Reference proteome</keyword>
<feature type="region of interest" description="Disordered" evidence="3">
    <location>
        <begin position="168"/>
        <end position="200"/>
    </location>
</feature>
<comment type="caution">
    <text evidence="6">The sequence shown here is derived from an EMBL/GenBank/DDBJ whole genome shotgun (WGS) entry which is preliminary data.</text>
</comment>
<dbReference type="PANTHER" id="PTHR45614:SF232">
    <property type="entry name" value="TRANSCRIPTION FACTOR MYB3R-2"/>
    <property type="match status" value="1"/>
</dbReference>
<dbReference type="InterPro" id="IPR050560">
    <property type="entry name" value="MYB_TF"/>
</dbReference>
<feature type="domain" description="HTH myb-type" evidence="5">
    <location>
        <begin position="296"/>
        <end position="347"/>
    </location>
</feature>
<evidence type="ECO:0000313" key="7">
    <source>
        <dbReference type="Proteomes" id="UP000198406"/>
    </source>
</evidence>
<dbReference type="EMBL" id="BDSP01000255">
    <property type="protein sequence ID" value="GAX27327.1"/>
    <property type="molecule type" value="Genomic_DNA"/>
</dbReference>
<dbReference type="SMART" id="SM00717">
    <property type="entry name" value="SANT"/>
    <property type="match status" value="3"/>
</dbReference>
<feature type="compositionally biased region" description="Low complexity" evidence="3">
    <location>
        <begin position="186"/>
        <end position="200"/>
    </location>
</feature>
<dbReference type="InterPro" id="IPR001005">
    <property type="entry name" value="SANT/Myb"/>
</dbReference>
<dbReference type="AlphaFoldDB" id="A0A1Z5KMD8"/>
<feature type="compositionally biased region" description="Basic residues" evidence="3">
    <location>
        <begin position="45"/>
        <end position="54"/>
    </location>
</feature>
<evidence type="ECO:0000313" key="6">
    <source>
        <dbReference type="EMBL" id="GAX27327.1"/>
    </source>
</evidence>
<evidence type="ECO:0000256" key="2">
    <source>
        <dbReference type="ARBA" id="ARBA00023125"/>
    </source>
</evidence>
<dbReference type="PROSITE" id="PS51294">
    <property type="entry name" value="HTH_MYB"/>
    <property type="match status" value="3"/>
</dbReference>
<feature type="region of interest" description="Disordered" evidence="3">
    <location>
        <begin position="720"/>
        <end position="739"/>
    </location>
</feature>
<feature type="region of interest" description="Disordered" evidence="3">
    <location>
        <begin position="224"/>
        <end position="250"/>
    </location>
</feature>
<feature type="compositionally biased region" description="Basic and acidic residues" evidence="3">
    <location>
        <begin position="791"/>
        <end position="810"/>
    </location>
</feature>
<gene>
    <name evidence="6" type="ORF">FisN_23Lh098</name>
</gene>
<dbReference type="PROSITE" id="PS50090">
    <property type="entry name" value="MYB_LIKE"/>
    <property type="match status" value="3"/>
</dbReference>
<feature type="region of interest" description="Disordered" evidence="3">
    <location>
        <begin position="791"/>
        <end position="828"/>
    </location>
</feature>
<dbReference type="Pfam" id="PF13921">
    <property type="entry name" value="Myb_DNA-bind_6"/>
    <property type="match status" value="1"/>
</dbReference>
<feature type="domain" description="Myb-like" evidence="4">
    <location>
        <begin position="246"/>
        <end position="290"/>
    </location>
</feature>
<feature type="domain" description="HTH myb-type" evidence="5">
    <location>
        <begin position="349"/>
        <end position="398"/>
    </location>
</feature>
<evidence type="ECO:0000259" key="5">
    <source>
        <dbReference type="PROSITE" id="PS51294"/>
    </source>
</evidence>
<dbReference type="FunFam" id="1.10.10.60:FF:000010">
    <property type="entry name" value="Transcriptional activator Myb isoform A"/>
    <property type="match status" value="1"/>
</dbReference>
<keyword evidence="1" id="KW-0677">Repeat</keyword>
<dbReference type="SUPFAM" id="SSF46689">
    <property type="entry name" value="Homeodomain-like"/>
    <property type="match status" value="2"/>
</dbReference>
<evidence type="ECO:0000259" key="4">
    <source>
        <dbReference type="PROSITE" id="PS50090"/>
    </source>
</evidence>
<dbReference type="InterPro" id="IPR017930">
    <property type="entry name" value="Myb_dom"/>
</dbReference>
<dbReference type="Pfam" id="PF00249">
    <property type="entry name" value="Myb_DNA-binding"/>
    <property type="match status" value="1"/>
</dbReference>
<sequence>MMSEPNDENNKNQSAPLKPEAVASTNTAGTVEVSKETVNAEVPVKKTKPRKSNAKKNAAEKRNKKATNRGYPPGMPHHGMKYHHPPPYMSMAPYGMHGPPPPYGKGPPGNAYKGAPYPPPPHYPHGHMTSYPPPGAYKYPPPPHYMHGGPPNYHYPYPGVGGVPGAPANTAANTTKAKGGKKKKNSAAAALPPSAPAHAHPHVLAPTMKALPSIHDSRGMGALAQVGSTPSGASDPPSAMNTPVHKWTKEEESTIKKFVEEKGEDDWNQLAEQMPNRTPNEIKDRYYKMTRGASSVKGAWTEDEDAKVMELVGKHGARKWSVIASHLPGRVGKQCRERWHNHLNPEISKEAWTLEEDRTILECHIRVGNRWAEMAKLLPGRTDNAIKNHWNSSMRRKIEKYLAKIRGCEPDDIEPAEDGRYEFYGDFEGVLAAVRGSEPPSTEGKKKISSTERRAAIVKKGNNNGLPLPYYHYTPYMPPPGMYPHHPMMGHILHNRSHPFTPWANPADRDTRPTTSPAARTGSGVGTPIPALDDSVPYDEGNLTTVKKTVFDYTFGSPQPRSSSPVPMSIQGMTPPLSCLKDIFATPGPLELLRRSPDAGMSLNKSLFTDGSSSLTPFAKTPGPKDQSPMKPIRISMTGENDNSSLILNMRLGGQVGISPLQKRSSQRFVFSDEGTFEKERTAEFVDSDKQMMPPPTSARPKEILSSRKSSHNEDMFSMSLDSSEQTPRPISQTLSPKLTGSITKSNRVKHLAATPSTAATVEQSFWSDQIDMSPVPTLSPFQTPSVGIKTEHDAIVSHGESTKKVRPCDSVDASHPSKRRKEDLSNQ</sequence>
<feature type="domain" description="Myb-like" evidence="4">
    <location>
        <begin position="344"/>
        <end position="394"/>
    </location>
</feature>
<protein>
    <submittedName>
        <fullName evidence="6">Myb-related protein</fullName>
    </submittedName>
</protein>
<feature type="compositionally biased region" description="Low complexity" evidence="3">
    <location>
        <begin position="168"/>
        <end position="177"/>
    </location>
</feature>
<dbReference type="GO" id="GO:0005634">
    <property type="term" value="C:nucleus"/>
    <property type="evidence" value="ECO:0007669"/>
    <property type="project" value="TreeGrafter"/>
</dbReference>
<proteinExistence type="predicted"/>
<evidence type="ECO:0000256" key="3">
    <source>
        <dbReference type="SAM" id="MobiDB-lite"/>
    </source>
</evidence>
<feature type="region of interest" description="Disordered" evidence="3">
    <location>
        <begin position="1"/>
        <end position="77"/>
    </location>
</feature>